<evidence type="ECO:0000313" key="2">
    <source>
        <dbReference type="EMBL" id="PXY32477.1"/>
    </source>
</evidence>
<keyword evidence="3" id="KW-1185">Reference proteome</keyword>
<feature type="compositionally biased region" description="Basic and acidic residues" evidence="1">
    <location>
        <begin position="264"/>
        <end position="277"/>
    </location>
</feature>
<dbReference type="PANTHER" id="PTHR30157:SF0">
    <property type="entry name" value="NADPH-DEPENDENT FERRIC-CHELATE REDUCTASE"/>
    <property type="match status" value="1"/>
</dbReference>
<dbReference type="InterPro" id="IPR017927">
    <property type="entry name" value="FAD-bd_FR_type"/>
</dbReference>
<dbReference type="PROSITE" id="PS51384">
    <property type="entry name" value="FAD_FR"/>
    <property type="match status" value="1"/>
</dbReference>
<dbReference type="InterPro" id="IPR039261">
    <property type="entry name" value="FNR_nucleotide-bd"/>
</dbReference>
<dbReference type="PANTHER" id="PTHR30157">
    <property type="entry name" value="FERRIC REDUCTASE, NADPH-DEPENDENT"/>
    <property type="match status" value="1"/>
</dbReference>
<name>A0A2V4BAY5_9PSEU</name>
<feature type="region of interest" description="Disordered" evidence="1">
    <location>
        <begin position="264"/>
        <end position="284"/>
    </location>
</feature>
<dbReference type="Gene3D" id="3.40.50.80">
    <property type="entry name" value="Nucleotide-binding domain of ferredoxin-NADP reductase (FNR) module"/>
    <property type="match status" value="1"/>
</dbReference>
<dbReference type="SUPFAM" id="SSF63380">
    <property type="entry name" value="Riboflavin synthase domain-like"/>
    <property type="match status" value="1"/>
</dbReference>
<reference evidence="2 3" key="1">
    <citation type="submission" date="2016-07" db="EMBL/GenBank/DDBJ databases">
        <title>Draft genome sequence of Prauserella muralis DSM 45305, isolated from a mould-covered wall in an indoor environment.</title>
        <authorList>
            <person name="Ruckert C."/>
            <person name="Albersmeier A."/>
            <person name="Jiang C.-L."/>
            <person name="Jiang Y."/>
            <person name="Kalinowski J."/>
            <person name="Schneider O."/>
            <person name="Winkler A."/>
            <person name="Zotchev S.B."/>
        </authorList>
    </citation>
    <scope>NUCLEOTIDE SEQUENCE [LARGE SCALE GENOMIC DNA]</scope>
    <source>
        <strain evidence="2 3">DSM 45305</strain>
    </source>
</reference>
<gene>
    <name evidence="2" type="ORF">BAY60_09475</name>
</gene>
<sequence>MTTQAAPPQLTYRSLTVAAVRRLSPHLTRVTFTGEDLRGFTSVAPDEYVKVFFPLPGQDRPQLPPPVADDVTSWYRTYLAMPDGVRPPMRTYTVRAHRPEVPEIDIDFVLHPDSGPASAWAASAEPGGEVALLGPHGLYSVPEGTTWQLLVGDESAIPAIGAIVEDLPAGVTARVFVEVADLADRQDFATAADVQVHWIPRRGAYGDAVLAAVRAAELPPGRPYAWISGEASMVKFTRRHLVRERGVDKRAITFTGYWRLGRSEEDTGRESLRKLDSGEPLEEE</sequence>
<proteinExistence type="predicted"/>
<dbReference type="InterPro" id="IPR017938">
    <property type="entry name" value="Riboflavin_synthase-like_b-brl"/>
</dbReference>
<accession>A0A2V4BAY5</accession>
<dbReference type="InterPro" id="IPR039374">
    <property type="entry name" value="SIP_fam"/>
</dbReference>
<dbReference type="Gene3D" id="2.40.30.10">
    <property type="entry name" value="Translation factors"/>
    <property type="match status" value="1"/>
</dbReference>
<dbReference type="EMBL" id="MASW01000001">
    <property type="protein sequence ID" value="PXY32477.1"/>
    <property type="molecule type" value="Genomic_DNA"/>
</dbReference>
<dbReference type="OrthoDB" id="3291337at2"/>
<evidence type="ECO:0000256" key="1">
    <source>
        <dbReference type="SAM" id="MobiDB-lite"/>
    </source>
</evidence>
<organism evidence="2 3">
    <name type="scientific">Prauserella muralis</name>
    <dbReference type="NCBI Taxonomy" id="588067"/>
    <lineage>
        <taxon>Bacteria</taxon>
        <taxon>Bacillati</taxon>
        <taxon>Actinomycetota</taxon>
        <taxon>Actinomycetes</taxon>
        <taxon>Pseudonocardiales</taxon>
        <taxon>Pseudonocardiaceae</taxon>
        <taxon>Prauserella</taxon>
    </lineage>
</organism>
<dbReference type="Proteomes" id="UP000249915">
    <property type="component" value="Unassembled WGS sequence"/>
</dbReference>
<dbReference type="InterPro" id="IPR007037">
    <property type="entry name" value="SIP_rossman_dom"/>
</dbReference>
<dbReference type="InterPro" id="IPR013113">
    <property type="entry name" value="SIP_FAD-bd"/>
</dbReference>
<dbReference type="AlphaFoldDB" id="A0A2V4BAY5"/>
<dbReference type="GO" id="GO:0016491">
    <property type="term" value="F:oxidoreductase activity"/>
    <property type="evidence" value="ECO:0007669"/>
    <property type="project" value="InterPro"/>
</dbReference>
<dbReference type="Pfam" id="PF04954">
    <property type="entry name" value="SIP"/>
    <property type="match status" value="1"/>
</dbReference>
<dbReference type="RefSeq" id="WP_112280505.1">
    <property type="nucleotide sequence ID" value="NZ_MASW01000001.1"/>
</dbReference>
<comment type="caution">
    <text evidence="2">The sequence shown here is derived from an EMBL/GenBank/DDBJ whole genome shotgun (WGS) entry which is preliminary data.</text>
</comment>
<evidence type="ECO:0000313" key="3">
    <source>
        <dbReference type="Proteomes" id="UP000249915"/>
    </source>
</evidence>
<dbReference type="CDD" id="cd06193">
    <property type="entry name" value="siderophore_interacting"/>
    <property type="match status" value="1"/>
</dbReference>
<dbReference type="Pfam" id="PF08021">
    <property type="entry name" value="FAD_binding_9"/>
    <property type="match status" value="1"/>
</dbReference>
<protein>
    <submittedName>
        <fullName evidence="2">NADPH-dependent ferric siderophore reductase</fullName>
    </submittedName>
</protein>